<evidence type="ECO:0000256" key="1">
    <source>
        <dbReference type="SAM" id="MobiDB-lite"/>
    </source>
</evidence>
<comment type="caution">
    <text evidence="2">The sequence shown here is derived from an EMBL/GenBank/DDBJ whole genome shotgun (WGS) entry which is preliminary data.</text>
</comment>
<reference evidence="2 3" key="1">
    <citation type="submission" date="2019-06" db="EMBL/GenBank/DDBJ databases">
        <title>Description of Kitasatospora acidophila sp. nov. isolated from pine grove soil, and reclassification of Streptomyces novaecaesareae to Kitasatospora novaeceasareae comb. nov.</title>
        <authorList>
            <person name="Kim M.J."/>
        </authorList>
    </citation>
    <scope>NUCLEOTIDE SEQUENCE [LARGE SCALE GENOMIC DNA]</scope>
    <source>
        <strain evidence="2 3">MMS16-CNU292</strain>
    </source>
</reference>
<keyword evidence="3" id="KW-1185">Reference proteome</keyword>
<protein>
    <submittedName>
        <fullName evidence="2">Uncharacterized protein</fullName>
    </submittedName>
</protein>
<evidence type="ECO:0000313" key="3">
    <source>
        <dbReference type="Proteomes" id="UP000319103"/>
    </source>
</evidence>
<dbReference type="Proteomes" id="UP000319103">
    <property type="component" value="Unassembled WGS sequence"/>
</dbReference>
<dbReference type="OrthoDB" id="3206999at2"/>
<accession>A0A540WHK6</accession>
<gene>
    <name evidence="2" type="ORF">E6W39_00870</name>
</gene>
<evidence type="ECO:0000313" key="2">
    <source>
        <dbReference type="EMBL" id="TQF07924.1"/>
    </source>
</evidence>
<organism evidence="2 3">
    <name type="scientific">Kitasatospora acidiphila</name>
    <dbReference type="NCBI Taxonomy" id="2567942"/>
    <lineage>
        <taxon>Bacteria</taxon>
        <taxon>Bacillati</taxon>
        <taxon>Actinomycetota</taxon>
        <taxon>Actinomycetes</taxon>
        <taxon>Kitasatosporales</taxon>
        <taxon>Streptomycetaceae</taxon>
        <taxon>Kitasatospora</taxon>
    </lineage>
</organism>
<name>A0A540WHK6_9ACTN</name>
<dbReference type="AlphaFoldDB" id="A0A540WHK6"/>
<dbReference type="EMBL" id="VIGB01000002">
    <property type="protein sequence ID" value="TQF07924.1"/>
    <property type="molecule type" value="Genomic_DNA"/>
</dbReference>
<sequence>MVLSREWDDLVGHVRSLGPGFADFLRPPRLSSLIPAVGTGTMVLVNVTSTRCDALLVEASGVHALPLPRLSADETAERVLAHIRRLRSVEAASARVQRTAQRAQDRPSFAAFQDHRTAKQELRTAEEELDVCLLDDLRWLWDTIAEPVLEAAASNRIWWCPSARRRSPGSRKRAASPRRPPDSP</sequence>
<proteinExistence type="predicted"/>
<feature type="compositionally biased region" description="Basic residues" evidence="1">
    <location>
        <begin position="164"/>
        <end position="176"/>
    </location>
</feature>
<feature type="region of interest" description="Disordered" evidence="1">
    <location>
        <begin position="164"/>
        <end position="184"/>
    </location>
</feature>
<dbReference type="RefSeq" id="WP_141631789.1">
    <property type="nucleotide sequence ID" value="NZ_VIGB01000002.1"/>
</dbReference>